<evidence type="ECO:0000313" key="2">
    <source>
        <dbReference type="Proteomes" id="UP000803884"/>
    </source>
</evidence>
<dbReference type="CDD" id="cd06259">
    <property type="entry name" value="YdcF-like"/>
    <property type="match status" value="1"/>
</dbReference>
<gene>
    <name evidence="1" type="ORF">WHR41_05497</name>
</gene>
<proteinExistence type="predicted"/>
<reference evidence="1 2" key="1">
    <citation type="journal article" date="2020" name="Microbiol. Resour. Announc.">
        <title>Draft Genome Sequence of a Cladosporium Species Isolated from the Mesophotic Ascidian Didemnum maculosum.</title>
        <authorList>
            <person name="Gioti A."/>
            <person name="Siaperas R."/>
            <person name="Nikolaivits E."/>
            <person name="Le Goff G."/>
            <person name="Ouazzani J."/>
            <person name="Kotoulas G."/>
            <person name="Topakas E."/>
        </authorList>
    </citation>
    <scope>NUCLEOTIDE SEQUENCE [LARGE SCALE GENOMIC DNA]</scope>
    <source>
        <strain evidence="1 2">TM138-S3</strain>
    </source>
</reference>
<evidence type="ECO:0000313" key="1">
    <source>
        <dbReference type="EMBL" id="KAL1586353.1"/>
    </source>
</evidence>
<dbReference type="InterPro" id="IPR003848">
    <property type="entry name" value="DUF218"/>
</dbReference>
<evidence type="ECO:0008006" key="3">
    <source>
        <dbReference type="Google" id="ProtNLM"/>
    </source>
</evidence>
<name>A0AB34KSV2_9PEZI</name>
<sequence>MPMIYTHLIVVCCHATYKGGHPSDESSWILQDFQRSDPSTGKVGEHDTFHAHIFAGVRILPQDPYSFLLFSGGKTQNMINRTEAESYRLAFNKAHPYQLGVDMARVDVETNATDSFQNLLFSIVRFKQIVGKYPEKITVVTHAFKERRFLELHGPALKYPAHSLRVIGINPPFTLEELQDVQKGELARGYEPFAKDLYGMSEPLNGKRRARGWTGRKRKALFGDLEGEVQRLMEWKGGKSGTEVFNETLPWEDL</sequence>
<organism evidence="1 2">
    <name type="scientific">Cladosporium halotolerans</name>
    <dbReference type="NCBI Taxonomy" id="1052096"/>
    <lineage>
        <taxon>Eukaryota</taxon>
        <taxon>Fungi</taxon>
        <taxon>Dikarya</taxon>
        <taxon>Ascomycota</taxon>
        <taxon>Pezizomycotina</taxon>
        <taxon>Dothideomycetes</taxon>
        <taxon>Dothideomycetidae</taxon>
        <taxon>Cladosporiales</taxon>
        <taxon>Cladosporiaceae</taxon>
        <taxon>Cladosporium</taxon>
    </lineage>
</organism>
<dbReference type="EMBL" id="JAAQHG020000015">
    <property type="protein sequence ID" value="KAL1586353.1"/>
    <property type="molecule type" value="Genomic_DNA"/>
</dbReference>
<dbReference type="PANTHER" id="PTHR28110">
    <property type="entry name" value="TRANSMEMBRANE PROTEIN"/>
    <property type="match status" value="1"/>
</dbReference>
<keyword evidence="2" id="KW-1185">Reference proteome</keyword>
<dbReference type="GO" id="GO:0005737">
    <property type="term" value="C:cytoplasm"/>
    <property type="evidence" value="ECO:0007669"/>
    <property type="project" value="TreeGrafter"/>
</dbReference>
<dbReference type="PANTHER" id="PTHR28110:SF1">
    <property type="entry name" value="TRANSMEMBRANE PROTEIN"/>
    <property type="match status" value="1"/>
</dbReference>
<dbReference type="GeneID" id="96006940"/>
<dbReference type="RefSeq" id="XP_069229458.1">
    <property type="nucleotide sequence ID" value="XM_069374102.1"/>
</dbReference>
<accession>A0AB34KSV2</accession>
<dbReference type="AlphaFoldDB" id="A0AB34KSV2"/>
<comment type="caution">
    <text evidence="1">The sequence shown here is derived from an EMBL/GenBank/DDBJ whole genome shotgun (WGS) entry which is preliminary data.</text>
</comment>
<dbReference type="InterPro" id="IPR055323">
    <property type="entry name" value="C57A10.07/YOR238W"/>
</dbReference>
<protein>
    <recommendedName>
        <fullName evidence="3">DUF218 domain-containing protein</fullName>
    </recommendedName>
</protein>
<dbReference type="Proteomes" id="UP000803884">
    <property type="component" value="Unassembled WGS sequence"/>
</dbReference>